<dbReference type="Proteomes" id="UP000789739">
    <property type="component" value="Unassembled WGS sequence"/>
</dbReference>
<gene>
    <name evidence="1" type="ORF">PBRASI_LOCUS5813</name>
</gene>
<organism evidence="1 2">
    <name type="scientific">Paraglomus brasilianum</name>
    <dbReference type="NCBI Taxonomy" id="144538"/>
    <lineage>
        <taxon>Eukaryota</taxon>
        <taxon>Fungi</taxon>
        <taxon>Fungi incertae sedis</taxon>
        <taxon>Mucoromycota</taxon>
        <taxon>Glomeromycotina</taxon>
        <taxon>Glomeromycetes</taxon>
        <taxon>Paraglomerales</taxon>
        <taxon>Paraglomeraceae</taxon>
        <taxon>Paraglomus</taxon>
    </lineage>
</organism>
<reference evidence="1" key="1">
    <citation type="submission" date="2021-06" db="EMBL/GenBank/DDBJ databases">
        <authorList>
            <person name="Kallberg Y."/>
            <person name="Tangrot J."/>
            <person name="Rosling A."/>
        </authorList>
    </citation>
    <scope>NUCLEOTIDE SEQUENCE</scope>
    <source>
        <strain evidence="1">BR232B</strain>
    </source>
</reference>
<accession>A0A9N9FWQ0</accession>
<dbReference type="EMBL" id="CAJVPI010000714">
    <property type="protein sequence ID" value="CAG8565397.1"/>
    <property type="molecule type" value="Genomic_DNA"/>
</dbReference>
<protein>
    <submittedName>
        <fullName evidence="1">3475_t:CDS:1</fullName>
    </submittedName>
</protein>
<dbReference type="AlphaFoldDB" id="A0A9N9FWQ0"/>
<dbReference type="OrthoDB" id="2329218at2759"/>
<comment type="caution">
    <text evidence="1">The sequence shown here is derived from an EMBL/GenBank/DDBJ whole genome shotgun (WGS) entry which is preliminary data.</text>
</comment>
<proteinExistence type="predicted"/>
<feature type="non-terminal residue" evidence="1">
    <location>
        <position position="1"/>
    </location>
</feature>
<name>A0A9N9FWQ0_9GLOM</name>
<sequence>MSSSQYKLSFIAGEKYFTSTPTNDWSYSGYLEAIEPYFSNRAKISTLKSTWKKRFNDHLRDLEKDEIDERREVASALIRTSVVVPLGAGSVPVKSRSEVAFLGAMQSAGYTFIPLGAGSVPDSNATEFWDQFEKKRALKQQQ</sequence>
<keyword evidence="2" id="KW-1185">Reference proteome</keyword>
<evidence type="ECO:0000313" key="1">
    <source>
        <dbReference type="EMBL" id="CAG8565397.1"/>
    </source>
</evidence>
<evidence type="ECO:0000313" key="2">
    <source>
        <dbReference type="Proteomes" id="UP000789739"/>
    </source>
</evidence>